<name>A0A0C3NJ03_PHLG1</name>
<evidence type="ECO:0000313" key="2">
    <source>
        <dbReference type="EMBL" id="KIP04874.1"/>
    </source>
</evidence>
<feature type="compositionally biased region" description="Acidic residues" evidence="1">
    <location>
        <begin position="196"/>
        <end position="205"/>
    </location>
</feature>
<dbReference type="HOGENOM" id="CLU_1180583_0_0_1"/>
<proteinExistence type="predicted"/>
<feature type="region of interest" description="Disordered" evidence="1">
    <location>
        <begin position="193"/>
        <end position="235"/>
    </location>
</feature>
<dbReference type="Proteomes" id="UP000053257">
    <property type="component" value="Unassembled WGS sequence"/>
</dbReference>
<sequence>MARHPRDSGLHRCMSVAATSSRAPRCTSPYLNAVSSFSPPMQSVFSRLVDLQRQVPPLLGGGPEVDPSYSYIGTVYLLTSTVFLPPRLPLSLVFCMVGSANMATMRAEAWLARRACWRDPGSAGREDHPGLVEHDRRRARDRVVPLGLRRRCSLPCAAVAMARVGAGLALGASLLLSRIHDADTAGVRAEERAYDADADADDADGGEVGTPSMKEVAVPGRPGCTRRRLSQDGRE</sequence>
<reference evidence="2 3" key="1">
    <citation type="journal article" date="2014" name="PLoS Genet.">
        <title>Analysis of the Phlebiopsis gigantea genome, transcriptome and secretome provides insight into its pioneer colonization strategies of wood.</title>
        <authorList>
            <person name="Hori C."/>
            <person name="Ishida T."/>
            <person name="Igarashi K."/>
            <person name="Samejima M."/>
            <person name="Suzuki H."/>
            <person name="Master E."/>
            <person name="Ferreira P."/>
            <person name="Ruiz-Duenas F.J."/>
            <person name="Held B."/>
            <person name="Canessa P."/>
            <person name="Larrondo L.F."/>
            <person name="Schmoll M."/>
            <person name="Druzhinina I.S."/>
            <person name="Kubicek C.P."/>
            <person name="Gaskell J.A."/>
            <person name="Kersten P."/>
            <person name="St John F."/>
            <person name="Glasner J."/>
            <person name="Sabat G."/>
            <person name="Splinter BonDurant S."/>
            <person name="Syed K."/>
            <person name="Yadav J."/>
            <person name="Mgbeahuruike A.C."/>
            <person name="Kovalchuk A."/>
            <person name="Asiegbu F.O."/>
            <person name="Lackner G."/>
            <person name="Hoffmeister D."/>
            <person name="Rencoret J."/>
            <person name="Gutierrez A."/>
            <person name="Sun H."/>
            <person name="Lindquist E."/>
            <person name="Barry K."/>
            <person name="Riley R."/>
            <person name="Grigoriev I.V."/>
            <person name="Henrissat B."/>
            <person name="Kues U."/>
            <person name="Berka R.M."/>
            <person name="Martinez A.T."/>
            <person name="Covert S.F."/>
            <person name="Blanchette R.A."/>
            <person name="Cullen D."/>
        </authorList>
    </citation>
    <scope>NUCLEOTIDE SEQUENCE [LARGE SCALE GENOMIC DNA]</scope>
    <source>
        <strain evidence="2 3">11061_1 CR5-6</strain>
    </source>
</reference>
<organism evidence="2 3">
    <name type="scientific">Phlebiopsis gigantea (strain 11061_1 CR5-6)</name>
    <name type="common">White-rot fungus</name>
    <name type="synonym">Peniophora gigantea</name>
    <dbReference type="NCBI Taxonomy" id="745531"/>
    <lineage>
        <taxon>Eukaryota</taxon>
        <taxon>Fungi</taxon>
        <taxon>Dikarya</taxon>
        <taxon>Basidiomycota</taxon>
        <taxon>Agaricomycotina</taxon>
        <taxon>Agaricomycetes</taxon>
        <taxon>Polyporales</taxon>
        <taxon>Phanerochaetaceae</taxon>
        <taxon>Phlebiopsis</taxon>
    </lineage>
</organism>
<gene>
    <name evidence="2" type="ORF">PHLGIDRAFT_120352</name>
</gene>
<protein>
    <submittedName>
        <fullName evidence="2">Uncharacterized protein</fullName>
    </submittedName>
</protein>
<evidence type="ECO:0000256" key="1">
    <source>
        <dbReference type="SAM" id="MobiDB-lite"/>
    </source>
</evidence>
<keyword evidence="3" id="KW-1185">Reference proteome</keyword>
<dbReference type="AlphaFoldDB" id="A0A0C3NJ03"/>
<evidence type="ECO:0000313" key="3">
    <source>
        <dbReference type="Proteomes" id="UP000053257"/>
    </source>
</evidence>
<accession>A0A0C3NJ03</accession>
<dbReference type="EMBL" id="KN840560">
    <property type="protein sequence ID" value="KIP04874.1"/>
    <property type="molecule type" value="Genomic_DNA"/>
</dbReference>